<dbReference type="EMBL" id="CP031222">
    <property type="protein sequence ID" value="AXI03273.1"/>
    <property type="molecule type" value="Genomic_DNA"/>
</dbReference>
<dbReference type="OrthoDB" id="10015126at2"/>
<keyword evidence="2" id="KW-1185">Reference proteome</keyword>
<dbReference type="RefSeq" id="WP_114899382.1">
    <property type="nucleotide sequence ID" value="NZ_CP031222.1"/>
</dbReference>
<dbReference type="AlphaFoldDB" id="A0A345P7L4"/>
<reference evidence="1 2" key="1">
    <citation type="submission" date="2018-07" db="EMBL/GenBank/DDBJ databases">
        <title>Genome sequencing of Moraxellaceae gen. HYN0046.</title>
        <authorList>
            <person name="Kim M."/>
            <person name="Yi H."/>
        </authorList>
    </citation>
    <scope>NUCLEOTIDE SEQUENCE [LARGE SCALE GENOMIC DNA]</scope>
    <source>
        <strain evidence="1 2">HYN0046</strain>
    </source>
</reference>
<protein>
    <submittedName>
        <fullName evidence="1">Inovirus Gp2 family protein</fullName>
    </submittedName>
</protein>
<sequence>MMTSPYLIGNNPMYLGFKLNKGNAKENYKYDTNQLDNIIGLLTQARDTISRPCVYEATLILEPPFVMDEIIQPSNFDVKSLKTVLIADSYSYHWTIEHSKKDTYHIHIMIIFSRDEFNPFTHWRVLQRRLSQLDGVVSAAIKPRHNNLGKFHDLTDDAEYVDAIKRFTYQAKMNQKVNLSFKERSFGCSKLDQRYKISRRDVRIIHEFVELNTLKF</sequence>
<evidence type="ECO:0000313" key="2">
    <source>
        <dbReference type="Proteomes" id="UP000253940"/>
    </source>
</evidence>
<evidence type="ECO:0000313" key="1">
    <source>
        <dbReference type="EMBL" id="AXI03273.1"/>
    </source>
</evidence>
<gene>
    <name evidence="1" type="ORF">HYN46_10735</name>
</gene>
<dbReference type="KEGG" id="mbah:HYN46_10735"/>
<proteinExistence type="predicted"/>
<accession>A0A345P7L4</accession>
<name>A0A345P7L4_9GAMM</name>
<dbReference type="Proteomes" id="UP000253940">
    <property type="component" value="Chromosome"/>
</dbReference>
<organism evidence="1 2">
    <name type="scientific">Aquirhabdus parva</name>
    <dbReference type="NCBI Taxonomy" id="2283318"/>
    <lineage>
        <taxon>Bacteria</taxon>
        <taxon>Pseudomonadati</taxon>
        <taxon>Pseudomonadota</taxon>
        <taxon>Gammaproteobacteria</taxon>
        <taxon>Moraxellales</taxon>
        <taxon>Moraxellaceae</taxon>
        <taxon>Aquirhabdus</taxon>
    </lineage>
</organism>